<reference evidence="7" key="1">
    <citation type="submission" date="2019-07" db="EMBL/GenBank/DDBJ databases">
        <title>Shewanella sp. YLB-08 draft genomic sequence.</title>
        <authorList>
            <person name="Yu L."/>
        </authorList>
    </citation>
    <scope>NUCLEOTIDE SEQUENCE [LARGE SCALE GENOMIC DNA]</scope>
    <source>
        <strain evidence="7">JCM 20706</strain>
    </source>
</reference>
<dbReference type="InterPro" id="IPR000847">
    <property type="entry name" value="LysR_HTH_N"/>
</dbReference>
<dbReference type="PANTHER" id="PTHR30537">
    <property type="entry name" value="HTH-TYPE TRANSCRIPTIONAL REGULATOR"/>
    <property type="match status" value="1"/>
</dbReference>
<evidence type="ECO:0000313" key="7">
    <source>
        <dbReference type="Proteomes" id="UP000318126"/>
    </source>
</evidence>
<dbReference type="Proteomes" id="UP000318126">
    <property type="component" value="Unassembled WGS sequence"/>
</dbReference>
<dbReference type="InterPro" id="IPR058163">
    <property type="entry name" value="LysR-type_TF_proteobact-type"/>
</dbReference>
<dbReference type="GO" id="GO:0003700">
    <property type="term" value="F:DNA-binding transcription factor activity"/>
    <property type="evidence" value="ECO:0007669"/>
    <property type="project" value="InterPro"/>
</dbReference>
<gene>
    <name evidence="6" type="ORF">FN961_00425</name>
</gene>
<dbReference type="EMBL" id="VKGK01000001">
    <property type="protein sequence ID" value="TRY16133.1"/>
    <property type="molecule type" value="Genomic_DNA"/>
</dbReference>
<protein>
    <submittedName>
        <fullName evidence="6">LysR family transcriptional regulator</fullName>
    </submittedName>
</protein>
<dbReference type="FunFam" id="1.10.10.10:FF:000001">
    <property type="entry name" value="LysR family transcriptional regulator"/>
    <property type="match status" value="1"/>
</dbReference>
<dbReference type="FunFam" id="3.40.190.290:FF:000001">
    <property type="entry name" value="Transcriptional regulator, LysR family"/>
    <property type="match status" value="1"/>
</dbReference>
<dbReference type="InterPro" id="IPR036390">
    <property type="entry name" value="WH_DNA-bd_sf"/>
</dbReference>
<comment type="caution">
    <text evidence="6">The sequence shown here is derived from an EMBL/GenBank/DDBJ whole genome shotgun (WGS) entry which is preliminary data.</text>
</comment>
<evidence type="ECO:0000259" key="5">
    <source>
        <dbReference type="PROSITE" id="PS50931"/>
    </source>
</evidence>
<feature type="domain" description="HTH lysR-type" evidence="5">
    <location>
        <begin position="1"/>
        <end position="59"/>
    </location>
</feature>
<dbReference type="PROSITE" id="PS50931">
    <property type="entry name" value="HTH_LYSR"/>
    <property type="match status" value="1"/>
</dbReference>
<keyword evidence="2" id="KW-0805">Transcription regulation</keyword>
<dbReference type="InterPro" id="IPR036388">
    <property type="entry name" value="WH-like_DNA-bd_sf"/>
</dbReference>
<comment type="similarity">
    <text evidence="1">Belongs to the LysR transcriptional regulatory family.</text>
</comment>
<sequence>MYHLNDLQLAIRIAELASISAAGRELGMTPAAASAALQRLEKKLECQLFARSTRRMKLTEEGRHFIETGRQALALLEGASNALADNRGELKGEIRIALPSDIGRSLIRPWLDEFAAEHPQLMLTLYFGDQMTDLIDQNVDLALRYGHLEDSSLMRRQLAITPRVAVASPDYLARYGTPTHPHELGQHKLLILNRGGEPWHKWRFSNKGEEFDIEVRGSRQCNDGAVIREWALAGMGIAYKSWLDVAVDVHQGKLKLLFADQIANSVPLQLVYLQTDYPKYKVRSTIDLLIDKVQRFQQKYPLSIPMGNRK</sequence>
<dbReference type="AlphaFoldDB" id="A0A553JUK7"/>
<dbReference type="Gene3D" id="3.40.190.290">
    <property type="match status" value="1"/>
</dbReference>
<keyword evidence="3" id="KW-0238">DNA-binding</keyword>
<evidence type="ECO:0000313" key="6">
    <source>
        <dbReference type="EMBL" id="TRY16133.1"/>
    </source>
</evidence>
<dbReference type="InterPro" id="IPR005119">
    <property type="entry name" value="LysR_subst-bd"/>
</dbReference>
<evidence type="ECO:0000256" key="1">
    <source>
        <dbReference type="ARBA" id="ARBA00009437"/>
    </source>
</evidence>
<dbReference type="Gene3D" id="1.10.10.10">
    <property type="entry name" value="Winged helix-like DNA-binding domain superfamily/Winged helix DNA-binding domain"/>
    <property type="match status" value="1"/>
</dbReference>
<keyword evidence="7" id="KW-1185">Reference proteome</keyword>
<dbReference type="GO" id="GO:0006351">
    <property type="term" value="P:DNA-templated transcription"/>
    <property type="evidence" value="ECO:0007669"/>
    <property type="project" value="TreeGrafter"/>
</dbReference>
<proteinExistence type="inferred from homology"/>
<accession>A0A553JUK7</accession>
<evidence type="ECO:0000256" key="2">
    <source>
        <dbReference type="ARBA" id="ARBA00023015"/>
    </source>
</evidence>
<organism evidence="6 7">
    <name type="scientific">Shewanella hanedai</name>
    <name type="common">Alteromonas hanedai</name>
    <dbReference type="NCBI Taxonomy" id="25"/>
    <lineage>
        <taxon>Bacteria</taxon>
        <taxon>Pseudomonadati</taxon>
        <taxon>Pseudomonadota</taxon>
        <taxon>Gammaproteobacteria</taxon>
        <taxon>Alteromonadales</taxon>
        <taxon>Shewanellaceae</taxon>
        <taxon>Shewanella</taxon>
    </lineage>
</organism>
<dbReference type="Pfam" id="PF03466">
    <property type="entry name" value="LysR_substrate"/>
    <property type="match status" value="1"/>
</dbReference>
<keyword evidence="4" id="KW-0804">Transcription</keyword>
<dbReference type="SUPFAM" id="SSF46785">
    <property type="entry name" value="Winged helix' DNA-binding domain"/>
    <property type="match status" value="1"/>
</dbReference>
<dbReference type="GO" id="GO:0043565">
    <property type="term" value="F:sequence-specific DNA binding"/>
    <property type="evidence" value="ECO:0007669"/>
    <property type="project" value="TreeGrafter"/>
</dbReference>
<dbReference type="PANTHER" id="PTHR30537:SF21">
    <property type="entry name" value="HTH-TYPE TRANSCRIPTIONAL REGULATOR SINR-RELATED"/>
    <property type="match status" value="1"/>
</dbReference>
<dbReference type="SUPFAM" id="SSF53850">
    <property type="entry name" value="Periplasmic binding protein-like II"/>
    <property type="match status" value="1"/>
</dbReference>
<evidence type="ECO:0000256" key="3">
    <source>
        <dbReference type="ARBA" id="ARBA00023125"/>
    </source>
</evidence>
<dbReference type="Pfam" id="PF00126">
    <property type="entry name" value="HTH_1"/>
    <property type="match status" value="1"/>
</dbReference>
<dbReference type="OrthoDB" id="9786526at2"/>
<name>A0A553JUK7_SHEHA</name>
<dbReference type="RefSeq" id="WP_143562578.1">
    <property type="nucleotide sequence ID" value="NZ_BMPL01000001.1"/>
</dbReference>
<dbReference type="CDD" id="cd08422">
    <property type="entry name" value="PBP2_CrgA_like"/>
    <property type="match status" value="1"/>
</dbReference>
<evidence type="ECO:0000256" key="4">
    <source>
        <dbReference type="ARBA" id="ARBA00023163"/>
    </source>
</evidence>